<dbReference type="EMBL" id="RBNI01012265">
    <property type="protein sequence ID" value="RUP42849.1"/>
    <property type="molecule type" value="Genomic_DNA"/>
</dbReference>
<comment type="caution">
    <text evidence="2">The sequence shown here is derived from an EMBL/GenBank/DDBJ whole genome shotgun (WGS) entry which is preliminary data.</text>
</comment>
<evidence type="ECO:0000256" key="1">
    <source>
        <dbReference type="SAM" id="Phobius"/>
    </source>
</evidence>
<gene>
    <name evidence="2" type="ORF">BC936DRAFT_137989</name>
</gene>
<keyword evidence="1" id="KW-0812">Transmembrane</keyword>
<dbReference type="AlphaFoldDB" id="A0A433CWB4"/>
<protein>
    <submittedName>
        <fullName evidence="2">Uncharacterized protein</fullName>
    </submittedName>
</protein>
<evidence type="ECO:0000313" key="3">
    <source>
        <dbReference type="Proteomes" id="UP000268093"/>
    </source>
</evidence>
<accession>A0A433CWB4</accession>
<keyword evidence="1" id="KW-1133">Transmembrane helix</keyword>
<feature type="transmembrane region" description="Helical" evidence="1">
    <location>
        <begin position="115"/>
        <end position="138"/>
    </location>
</feature>
<name>A0A433CWB4_9FUNG</name>
<organism evidence="2 3">
    <name type="scientific">Jimgerdemannia flammicorona</name>
    <dbReference type="NCBI Taxonomy" id="994334"/>
    <lineage>
        <taxon>Eukaryota</taxon>
        <taxon>Fungi</taxon>
        <taxon>Fungi incertae sedis</taxon>
        <taxon>Mucoromycota</taxon>
        <taxon>Mucoromycotina</taxon>
        <taxon>Endogonomycetes</taxon>
        <taxon>Endogonales</taxon>
        <taxon>Endogonaceae</taxon>
        <taxon>Jimgerdemannia</taxon>
    </lineage>
</organism>
<evidence type="ECO:0000313" key="2">
    <source>
        <dbReference type="EMBL" id="RUP42849.1"/>
    </source>
</evidence>
<feature type="transmembrane region" description="Helical" evidence="1">
    <location>
        <begin position="92"/>
        <end position="109"/>
    </location>
</feature>
<sequence>MVTGLAGSASMIKPGGCLQLMDMYAEIITTDSDVQMFIHGWNGKLDDSMFDFQQIALTAPGRDSYMRVQGLRTYIDWYVAAGRRTEINGCNFYFLFYFILFYFILFWGGDVLRFSITHFTFCCFLLFILFRFQVVVILNPLQKK</sequence>
<keyword evidence="3" id="KW-1185">Reference proteome</keyword>
<proteinExistence type="predicted"/>
<dbReference type="Proteomes" id="UP000268093">
    <property type="component" value="Unassembled WGS sequence"/>
</dbReference>
<reference evidence="2 3" key="1">
    <citation type="journal article" date="2018" name="New Phytol.">
        <title>Phylogenomics of Endogonaceae and evolution of mycorrhizas within Mucoromycota.</title>
        <authorList>
            <person name="Chang Y."/>
            <person name="Desiro A."/>
            <person name="Na H."/>
            <person name="Sandor L."/>
            <person name="Lipzen A."/>
            <person name="Clum A."/>
            <person name="Barry K."/>
            <person name="Grigoriev I.V."/>
            <person name="Martin F.M."/>
            <person name="Stajich J.E."/>
            <person name="Smith M.E."/>
            <person name="Bonito G."/>
            <person name="Spatafora J.W."/>
        </authorList>
    </citation>
    <scope>NUCLEOTIDE SEQUENCE [LARGE SCALE GENOMIC DNA]</scope>
    <source>
        <strain evidence="2 3">GMNB39</strain>
    </source>
</reference>
<keyword evidence="1" id="KW-0472">Membrane</keyword>